<dbReference type="FunFam" id="2.10.25.10:FF:000474">
    <property type="entry name" value="Teneurin transmembrane protein 2"/>
    <property type="match status" value="1"/>
</dbReference>
<keyword evidence="7" id="KW-0130">Cell adhesion</keyword>
<feature type="domain" description="EGF-like" evidence="18">
    <location>
        <begin position="413"/>
        <end position="449"/>
    </location>
</feature>
<dbReference type="InterPro" id="IPR057629">
    <property type="entry name" value="Teneurin1-4_GBD"/>
</dbReference>
<name>A0A9N9R965_9NEOP</name>
<evidence type="ECO:0000256" key="1">
    <source>
        <dbReference type="ARBA" id="ARBA00004167"/>
    </source>
</evidence>
<keyword evidence="6" id="KW-0677">Repeat</keyword>
<feature type="disulfide bond" evidence="15">
    <location>
        <begin position="439"/>
        <end position="448"/>
    </location>
</feature>
<dbReference type="OrthoDB" id="442731at2759"/>
<dbReference type="GO" id="GO:0008038">
    <property type="term" value="P:neuron recognition"/>
    <property type="evidence" value="ECO:0007669"/>
    <property type="project" value="UniProtKB-ARBA"/>
</dbReference>
<keyword evidence="8 16" id="KW-1133">Transmembrane helix</keyword>
<evidence type="ECO:0000256" key="17">
    <source>
        <dbReference type="SAM" id="SignalP"/>
    </source>
</evidence>
<comment type="caution">
    <text evidence="15">Lacks conserved residue(s) required for the propagation of feature annotation.</text>
</comment>
<evidence type="ECO:0000256" key="16">
    <source>
        <dbReference type="SAM" id="Phobius"/>
    </source>
</evidence>
<feature type="signal peptide" evidence="17">
    <location>
        <begin position="1"/>
        <end position="21"/>
    </location>
</feature>
<dbReference type="FunFam" id="2.10.25.10:FF:000013">
    <property type="entry name" value="Teneurin transmembrane protein 4"/>
    <property type="match status" value="1"/>
</dbReference>
<dbReference type="Gene3D" id="2.60.120.260">
    <property type="entry name" value="Galactose-binding domain-like"/>
    <property type="match status" value="1"/>
</dbReference>
<keyword evidence="5 16" id="KW-0812">Transmembrane</keyword>
<evidence type="ECO:0000256" key="3">
    <source>
        <dbReference type="ARBA" id="ARBA00022475"/>
    </source>
</evidence>
<evidence type="ECO:0000256" key="13">
    <source>
        <dbReference type="ARBA" id="ARBA00023257"/>
    </source>
</evidence>
<evidence type="ECO:0000256" key="12">
    <source>
        <dbReference type="ARBA" id="ARBA00023180"/>
    </source>
</evidence>
<keyword evidence="13" id="KW-0628">Postsynaptic cell membrane</keyword>
<protein>
    <recommendedName>
        <fullName evidence="18">EGF-like domain-containing protein</fullName>
    </recommendedName>
</protein>
<evidence type="ECO:0000256" key="15">
    <source>
        <dbReference type="PROSITE-ProRule" id="PRU00076"/>
    </source>
</evidence>
<evidence type="ECO:0000256" key="10">
    <source>
        <dbReference type="ARBA" id="ARBA00023136"/>
    </source>
</evidence>
<evidence type="ECO:0000313" key="20">
    <source>
        <dbReference type="Proteomes" id="UP001153714"/>
    </source>
</evidence>
<evidence type="ECO:0000313" key="19">
    <source>
        <dbReference type="EMBL" id="CAG9792021.1"/>
    </source>
</evidence>
<sequence length="751" mass="81960">MRFGCVNWLWALALIRHGSRTEQHLSSLFTASLRAHSRRAPVKISPNARPTLEISQYCPTITPSSATLGGAAMSSGMGGGTLGSGHCQLANQPLVMPVFPLRASQPSPVPVYSPSRFHIDKRCQHRCTWKCLAIAMICLCVILAAMLAYFIALSSIKSNIDNSNCILVQDVKAVTHAQGVRDALSTSSPSDESISTSSLGGWSTTAEAAIESAIIPQQAQQAAPPPWSPALEVREFDELHSATIPAYQFWSSEFRNKQPAYVSLNFTVPWGANFAVYGRRNVAPSVTQYDFVEFIRGGRVDHRLRRRRRSPHRHEAFGLNLDDWDSLLSTISPLQRWNHTISKRSTDMRVNVSILQYLDTGRWFISVYNDELQPHNVEMIVSEAEGVTNSCPDDCSGHGSCYLGKCECMDGYEGHDCSKSVCPVLCSGHGAYAGGICHCSEGWKGAECDIPAHDCEPADCSGRGQCVAGHCHCKAGWKGQKCDEEDCLDPTCGGHGSCVRGRCVCRAGWRGAACSERDARVQRCLPACSQRGVYDLDAGRCVCDPLYTGDDCSQVVCSLDCGPHGVCAEGVCRCDEGWTGSMCDQRPCDVRCHDHGQCKNGTCVCTQGWNGKHCTLPGCPNGCSRHGQCLLEDGVYRCSCSEGWAGTDCSIALELSCNDNEDNDEDGMTDCSDSECCSRPECAEHIMCLSSNDPVEVLLRKQPPSVTASFYQRVKFLIEENSVQSYAHMDEYSESIYLMTSDERATDGVPP</sequence>
<dbReference type="SUPFAM" id="SSF57196">
    <property type="entry name" value="EGF/Laminin"/>
    <property type="match status" value="4"/>
</dbReference>
<feature type="transmembrane region" description="Helical" evidence="16">
    <location>
        <begin position="131"/>
        <end position="152"/>
    </location>
</feature>
<reference evidence="19" key="1">
    <citation type="submission" date="2021-12" db="EMBL/GenBank/DDBJ databases">
        <authorList>
            <person name="King R."/>
        </authorList>
    </citation>
    <scope>NUCLEOTIDE SEQUENCE</scope>
</reference>
<keyword evidence="3" id="KW-1003">Cell membrane</keyword>
<evidence type="ECO:0000256" key="11">
    <source>
        <dbReference type="ARBA" id="ARBA00023157"/>
    </source>
</evidence>
<feature type="domain" description="EGF-like" evidence="18">
    <location>
        <begin position="615"/>
        <end position="650"/>
    </location>
</feature>
<keyword evidence="11 15" id="KW-1015">Disulfide bond</keyword>
<evidence type="ECO:0000256" key="9">
    <source>
        <dbReference type="ARBA" id="ARBA00023018"/>
    </source>
</evidence>
<organism evidence="19 20">
    <name type="scientific">Diatraea saccharalis</name>
    <name type="common">sugarcane borer</name>
    <dbReference type="NCBI Taxonomy" id="40085"/>
    <lineage>
        <taxon>Eukaryota</taxon>
        <taxon>Metazoa</taxon>
        <taxon>Ecdysozoa</taxon>
        <taxon>Arthropoda</taxon>
        <taxon>Hexapoda</taxon>
        <taxon>Insecta</taxon>
        <taxon>Pterygota</taxon>
        <taxon>Neoptera</taxon>
        <taxon>Endopterygota</taxon>
        <taxon>Lepidoptera</taxon>
        <taxon>Glossata</taxon>
        <taxon>Ditrysia</taxon>
        <taxon>Pyraloidea</taxon>
        <taxon>Crambidae</taxon>
        <taxon>Crambinae</taxon>
        <taxon>Diatraea</taxon>
    </lineage>
</organism>
<evidence type="ECO:0000256" key="14">
    <source>
        <dbReference type="ARBA" id="ARBA00034100"/>
    </source>
</evidence>
<dbReference type="Pfam" id="PF23093">
    <property type="entry name" value="GBD_Tenm3"/>
    <property type="match status" value="2"/>
</dbReference>
<dbReference type="PROSITE" id="PS01186">
    <property type="entry name" value="EGF_2"/>
    <property type="match status" value="3"/>
</dbReference>
<keyword evidence="12" id="KW-0325">Glycoprotein</keyword>
<comment type="subcellular location">
    <subcellularLocation>
        <location evidence="1">Membrane</location>
        <topology evidence="1">Single-pass membrane protein</topology>
    </subcellularLocation>
    <subcellularLocation>
        <location evidence="14">Postsynaptic cell membrane</location>
    </subcellularLocation>
</comment>
<evidence type="ECO:0000256" key="2">
    <source>
        <dbReference type="ARBA" id="ARBA00009385"/>
    </source>
</evidence>
<dbReference type="PANTHER" id="PTHR11219">
    <property type="entry name" value="TENEURIN AND N-ACETYLGLUCOSAMINE-1-PHOSPHODIESTER ALPHA-N-ACETYLGLUCOSAMINIDASE"/>
    <property type="match status" value="1"/>
</dbReference>
<dbReference type="InterPro" id="IPR000742">
    <property type="entry name" value="EGF"/>
</dbReference>
<dbReference type="Proteomes" id="UP001153714">
    <property type="component" value="Chromosome 4"/>
</dbReference>
<keyword evidence="10 16" id="KW-0472">Membrane</keyword>
<comment type="similarity">
    <text evidence="2">Belongs to the tenascin family. Teneurin subfamily.</text>
</comment>
<evidence type="ECO:0000256" key="7">
    <source>
        <dbReference type="ARBA" id="ARBA00022889"/>
    </source>
</evidence>
<dbReference type="PANTHER" id="PTHR11219:SF69">
    <property type="entry name" value="TENEURIN-A"/>
    <property type="match status" value="1"/>
</dbReference>
<gene>
    <name evidence="19" type="ORF">DIATSA_LOCUS9595</name>
</gene>
<evidence type="ECO:0000256" key="6">
    <source>
        <dbReference type="ARBA" id="ARBA00022737"/>
    </source>
</evidence>
<reference evidence="19" key="2">
    <citation type="submission" date="2022-10" db="EMBL/GenBank/DDBJ databases">
        <authorList>
            <consortium name="ENA_rothamsted_submissions"/>
            <consortium name="culmorum"/>
            <person name="King R."/>
        </authorList>
    </citation>
    <scope>NUCLEOTIDE SEQUENCE</scope>
</reference>
<proteinExistence type="inferred from homology"/>
<evidence type="ECO:0000256" key="8">
    <source>
        <dbReference type="ARBA" id="ARBA00022989"/>
    </source>
</evidence>
<keyword evidence="4 15" id="KW-0245">EGF-like domain</keyword>
<keyword evidence="9" id="KW-0770">Synapse</keyword>
<dbReference type="PROSITE" id="PS00022">
    <property type="entry name" value="EGF_1"/>
    <property type="match status" value="4"/>
</dbReference>
<feature type="disulfide bond" evidence="15">
    <location>
        <begin position="640"/>
        <end position="649"/>
    </location>
</feature>
<dbReference type="SMART" id="SM00181">
    <property type="entry name" value="EGF"/>
    <property type="match status" value="8"/>
</dbReference>
<accession>A0A9N9R965</accession>
<dbReference type="InterPro" id="IPR051216">
    <property type="entry name" value="Teneurin"/>
</dbReference>
<dbReference type="GO" id="GO:0007155">
    <property type="term" value="P:cell adhesion"/>
    <property type="evidence" value="ECO:0007669"/>
    <property type="project" value="UniProtKB-KW"/>
</dbReference>
<evidence type="ECO:0000256" key="5">
    <source>
        <dbReference type="ARBA" id="ARBA00022692"/>
    </source>
</evidence>
<evidence type="ECO:0000259" key="18">
    <source>
        <dbReference type="PROSITE" id="PS50026"/>
    </source>
</evidence>
<dbReference type="GO" id="GO:0045211">
    <property type="term" value="C:postsynaptic membrane"/>
    <property type="evidence" value="ECO:0007669"/>
    <property type="project" value="UniProtKB-SubCell"/>
</dbReference>
<dbReference type="AlphaFoldDB" id="A0A9N9R965"/>
<dbReference type="Gene3D" id="2.10.25.10">
    <property type="entry name" value="Laminin"/>
    <property type="match status" value="7"/>
</dbReference>
<feature type="chain" id="PRO_5040381408" description="EGF-like domain-containing protein" evidence="17">
    <location>
        <begin position="22"/>
        <end position="751"/>
    </location>
</feature>
<feature type="disulfide bond" evidence="15">
    <location>
        <begin position="619"/>
        <end position="629"/>
    </location>
</feature>
<dbReference type="GO" id="GO:0008045">
    <property type="term" value="P:motor neuron axon guidance"/>
    <property type="evidence" value="ECO:0007669"/>
    <property type="project" value="TreeGrafter"/>
</dbReference>
<dbReference type="EMBL" id="OU893335">
    <property type="protein sequence ID" value="CAG9792021.1"/>
    <property type="molecule type" value="Genomic_DNA"/>
</dbReference>
<keyword evidence="17" id="KW-0732">Signal</keyword>
<dbReference type="Pfam" id="PF25024">
    <property type="entry name" value="EGF_TEN"/>
    <property type="match status" value="1"/>
</dbReference>
<keyword evidence="20" id="KW-1185">Reference proteome</keyword>
<dbReference type="PROSITE" id="PS50026">
    <property type="entry name" value="EGF_3"/>
    <property type="match status" value="2"/>
</dbReference>
<dbReference type="FunFam" id="2.10.25.10:FF:000021">
    <property type="entry name" value="Teneurin transmembrane protein 2"/>
    <property type="match status" value="1"/>
</dbReference>
<evidence type="ECO:0000256" key="4">
    <source>
        <dbReference type="ARBA" id="ARBA00022536"/>
    </source>
</evidence>